<keyword evidence="2" id="KW-1185">Reference proteome</keyword>
<feature type="non-terminal residue" evidence="1">
    <location>
        <position position="302"/>
    </location>
</feature>
<sequence length="302" mass="35204">MAKKKPLSHYVPKFSNKYWADESNFISYFWCEFSRTVKKEPKGKKQWGRKRGLYTWAVENALDKELETKVAPIYEKLINYNELSRSERFLWAQFILSQLVRTPSYMEYEKKSVELTGVKSEPNCDRVGCQECLDLNFVAYRNWLLLKTHSDDYLVRSDNPVLQTGFIELPDSYILYPLTPNLCFVATPMSDSWNPFDDNINPTMGYEMPKGWAHMVNFYLAKSAYRSLVLSPEHAGVISDTMFTEILGAYTQPPFSLHVTDKQSAESAFDSIRRIMSITDGYDYPKWEIERLTPDYPEKTIA</sequence>
<comment type="caution">
    <text evidence="1">The sequence shown here is derived from an EMBL/GenBank/DDBJ whole genome shotgun (WGS) entry which is preliminary data.</text>
</comment>
<evidence type="ECO:0000313" key="2">
    <source>
        <dbReference type="Proteomes" id="UP001149821"/>
    </source>
</evidence>
<dbReference type="InterPro" id="IPR025332">
    <property type="entry name" value="DUF4238"/>
</dbReference>
<organism evidence="1 2">
    <name type="scientific">Enterovibrio qingdaonensis</name>
    <dbReference type="NCBI Taxonomy" id="2899818"/>
    <lineage>
        <taxon>Bacteria</taxon>
        <taxon>Pseudomonadati</taxon>
        <taxon>Pseudomonadota</taxon>
        <taxon>Gammaproteobacteria</taxon>
        <taxon>Vibrionales</taxon>
        <taxon>Vibrionaceae</taxon>
        <taxon>Enterovibrio</taxon>
    </lineage>
</organism>
<gene>
    <name evidence="1" type="ORF">LRP49_21060</name>
</gene>
<protein>
    <submittedName>
        <fullName evidence="1">DUF4238 domain-containing protein</fullName>
    </submittedName>
</protein>
<proteinExistence type="predicted"/>
<name>A0ABT5QRQ5_9GAMM</name>
<reference evidence="1" key="1">
    <citation type="submission" date="2021-12" db="EMBL/GenBank/DDBJ databases">
        <title>Enterovibrio ZSDZ35 sp. nov. and Enterovibrio ZSDZ42 sp. nov., isolated from coastal seawater in Qingdao.</title>
        <authorList>
            <person name="Zhang P."/>
        </authorList>
    </citation>
    <scope>NUCLEOTIDE SEQUENCE</scope>
    <source>
        <strain evidence="1">ZSDZ35</strain>
    </source>
</reference>
<accession>A0ABT5QRQ5</accession>
<dbReference type="EMBL" id="JAJUBB010000022">
    <property type="protein sequence ID" value="MDD1783670.1"/>
    <property type="molecule type" value="Genomic_DNA"/>
</dbReference>
<dbReference type="RefSeq" id="WP_274144704.1">
    <property type="nucleotide sequence ID" value="NZ_JAJUBB010000022.1"/>
</dbReference>
<dbReference type="Proteomes" id="UP001149821">
    <property type="component" value="Unassembled WGS sequence"/>
</dbReference>
<dbReference type="Pfam" id="PF14022">
    <property type="entry name" value="DUF4238"/>
    <property type="match status" value="1"/>
</dbReference>
<evidence type="ECO:0000313" key="1">
    <source>
        <dbReference type="EMBL" id="MDD1783670.1"/>
    </source>
</evidence>